<accession>A0A6L6WL51</accession>
<dbReference type="InterPro" id="IPR029058">
    <property type="entry name" value="AB_hydrolase_fold"/>
</dbReference>
<sequence>MEQARHPVDETWSSKAPALIGDKGQYKENGKHSFTYIPRGPVLCVTFDNLDIAMNKREDRLPWGYSFIERQGWSMLGVMAEGWTWYRDQWVSTEFDKLKHSGFFRQFEKVIFYGASMGAYGALVYSAACPGAHVVAFSPQTTLDKSVVPWEKRYSAAWGYDYSGPYGDAAQTTFSAARVNLFYDPYSRPDRAHIDRLSGSNLQHFRCPFLGHRLGSLLQMMGLLQPLVLQAIDCTLTTSQLQRDLRKRRDQRRFRKELVERAIAQNHPILAAQFCRSVLSNGRDRFFETTLAELTEAHDNSAT</sequence>
<dbReference type="Gene3D" id="3.40.50.1820">
    <property type="entry name" value="alpha/beta hydrolase"/>
    <property type="match status" value="1"/>
</dbReference>
<protein>
    <recommendedName>
        <fullName evidence="3">Phosphoadenosine phosphosulfate reductase</fullName>
    </recommendedName>
</protein>
<evidence type="ECO:0000313" key="2">
    <source>
        <dbReference type="Proteomes" id="UP000478892"/>
    </source>
</evidence>
<reference evidence="1 2" key="1">
    <citation type="submission" date="2019-12" db="EMBL/GenBank/DDBJ databases">
        <authorList>
            <person name="Zhang Y.-J."/>
        </authorList>
    </citation>
    <scope>NUCLEOTIDE SEQUENCE [LARGE SCALE GENOMIC DNA]</scope>
    <source>
        <strain evidence="1 2">CY05</strain>
    </source>
</reference>
<evidence type="ECO:0000313" key="1">
    <source>
        <dbReference type="EMBL" id="MVO17335.1"/>
    </source>
</evidence>
<gene>
    <name evidence="1" type="ORF">GO984_16090</name>
</gene>
<dbReference type="AlphaFoldDB" id="A0A6L6WL51"/>
<organism evidence="1 2">
    <name type="scientific">Parasedimentitalea huanghaiensis</name>
    <dbReference type="NCBI Taxonomy" id="2682100"/>
    <lineage>
        <taxon>Bacteria</taxon>
        <taxon>Pseudomonadati</taxon>
        <taxon>Pseudomonadota</taxon>
        <taxon>Alphaproteobacteria</taxon>
        <taxon>Rhodobacterales</taxon>
        <taxon>Paracoccaceae</taxon>
        <taxon>Parasedimentitalea</taxon>
    </lineage>
</organism>
<keyword evidence="2" id="KW-1185">Reference proteome</keyword>
<dbReference type="Proteomes" id="UP000478892">
    <property type="component" value="Unassembled WGS sequence"/>
</dbReference>
<proteinExistence type="predicted"/>
<dbReference type="EMBL" id="WQLV01000010">
    <property type="protein sequence ID" value="MVO17335.1"/>
    <property type="molecule type" value="Genomic_DNA"/>
</dbReference>
<comment type="caution">
    <text evidence="1">The sequence shown here is derived from an EMBL/GenBank/DDBJ whole genome shotgun (WGS) entry which is preliminary data.</text>
</comment>
<name>A0A6L6WL51_9RHOB</name>
<dbReference type="RefSeq" id="WP_157023641.1">
    <property type="nucleotide sequence ID" value="NZ_WQLV01000010.1"/>
</dbReference>
<dbReference type="SUPFAM" id="SSF53474">
    <property type="entry name" value="alpha/beta-Hydrolases"/>
    <property type="match status" value="1"/>
</dbReference>
<evidence type="ECO:0008006" key="3">
    <source>
        <dbReference type="Google" id="ProtNLM"/>
    </source>
</evidence>